<accession>A0A0A9BXQ3</accession>
<reference evidence="2" key="1">
    <citation type="submission" date="2014-09" db="EMBL/GenBank/DDBJ databases">
        <authorList>
            <person name="Magalhaes I.L.F."/>
            <person name="Oliveira U."/>
            <person name="Santos F.R."/>
            <person name="Vidigal T.H.D.A."/>
            <person name="Brescovit A.D."/>
            <person name="Santos A.J."/>
        </authorList>
    </citation>
    <scope>NUCLEOTIDE SEQUENCE</scope>
    <source>
        <tissue evidence="2">Shoot tissue taken approximately 20 cm above the soil surface</tissue>
    </source>
</reference>
<evidence type="ECO:0000256" key="1">
    <source>
        <dbReference type="SAM" id="SignalP"/>
    </source>
</evidence>
<organism evidence="2">
    <name type="scientific">Arundo donax</name>
    <name type="common">Giant reed</name>
    <name type="synonym">Donax arundinaceus</name>
    <dbReference type="NCBI Taxonomy" id="35708"/>
    <lineage>
        <taxon>Eukaryota</taxon>
        <taxon>Viridiplantae</taxon>
        <taxon>Streptophyta</taxon>
        <taxon>Embryophyta</taxon>
        <taxon>Tracheophyta</taxon>
        <taxon>Spermatophyta</taxon>
        <taxon>Magnoliopsida</taxon>
        <taxon>Liliopsida</taxon>
        <taxon>Poales</taxon>
        <taxon>Poaceae</taxon>
        <taxon>PACMAD clade</taxon>
        <taxon>Arundinoideae</taxon>
        <taxon>Arundineae</taxon>
        <taxon>Arundo</taxon>
    </lineage>
</organism>
<keyword evidence="1" id="KW-0732">Signal</keyword>
<dbReference type="AlphaFoldDB" id="A0A0A9BXQ3"/>
<name>A0A0A9BXQ3_ARUDO</name>
<proteinExistence type="predicted"/>
<dbReference type="EMBL" id="GBRH01231945">
    <property type="protein sequence ID" value="JAD65950.1"/>
    <property type="molecule type" value="Transcribed_RNA"/>
</dbReference>
<protein>
    <submittedName>
        <fullName evidence="2">Uncharacterized protein</fullName>
    </submittedName>
</protein>
<sequence length="43" mass="5304">MNAYLFIFSPYLFISFSCPCYQFYCKSFNEAQQRWSQLEPYNK</sequence>
<feature type="chain" id="PRO_5002045911" evidence="1">
    <location>
        <begin position="18"/>
        <end position="43"/>
    </location>
</feature>
<feature type="signal peptide" evidence="1">
    <location>
        <begin position="1"/>
        <end position="17"/>
    </location>
</feature>
<reference evidence="2" key="2">
    <citation type="journal article" date="2015" name="Data Brief">
        <title>Shoot transcriptome of the giant reed, Arundo donax.</title>
        <authorList>
            <person name="Barrero R.A."/>
            <person name="Guerrero F.D."/>
            <person name="Moolhuijzen P."/>
            <person name="Goolsby J.A."/>
            <person name="Tidwell J."/>
            <person name="Bellgard S.E."/>
            <person name="Bellgard M.I."/>
        </authorList>
    </citation>
    <scope>NUCLEOTIDE SEQUENCE</scope>
    <source>
        <tissue evidence="2">Shoot tissue taken approximately 20 cm above the soil surface</tissue>
    </source>
</reference>
<evidence type="ECO:0000313" key="2">
    <source>
        <dbReference type="EMBL" id="JAD65950.1"/>
    </source>
</evidence>